<dbReference type="Proteomes" id="UP000236737">
    <property type="component" value="Unassembled WGS sequence"/>
</dbReference>
<gene>
    <name evidence="1" type="ORF">SAMN04488130_101664</name>
</gene>
<accession>A0A1H5TDP3</accession>
<dbReference type="EMBL" id="FNVP01000001">
    <property type="protein sequence ID" value="SEF60890.1"/>
    <property type="molecule type" value="Genomic_DNA"/>
</dbReference>
<name>A0A1H5TDP3_9FLAO</name>
<reference evidence="2" key="1">
    <citation type="submission" date="2016-10" db="EMBL/GenBank/DDBJ databases">
        <authorList>
            <person name="Varghese N."/>
            <person name="Submissions S."/>
        </authorList>
    </citation>
    <scope>NUCLEOTIDE SEQUENCE [LARGE SCALE GENOMIC DNA]</scope>
    <source>
        <strain evidence="2">CGMCC 1.9230</strain>
    </source>
</reference>
<dbReference type="AlphaFoldDB" id="A0A1H5TDP3"/>
<evidence type="ECO:0000313" key="1">
    <source>
        <dbReference type="EMBL" id="SEF60890.1"/>
    </source>
</evidence>
<organism evidence="1 2">
    <name type="scientific">Flavobacterium urumqiense</name>
    <dbReference type="NCBI Taxonomy" id="935224"/>
    <lineage>
        <taxon>Bacteria</taxon>
        <taxon>Pseudomonadati</taxon>
        <taxon>Bacteroidota</taxon>
        <taxon>Flavobacteriia</taxon>
        <taxon>Flavobacteriales</taxon>
        <taxon>Flavobacteriaceae</taxon>
        <taxon>Flavobacterium</taxon>
    </lineage>
</organism>
<proteinExistence type="predicted"/>
<evidence type="ECO:0008006" key="3">
    <source>
        <dbReference type="Google" id="ProtNLM"/>
    </source>
</evidence>
<sequence>MELFQEIISKEHVLEQLKKVQLDLKKLQYLEKELVSFEEGKKYLSLSESDLITMINDKKIPFYSTEGQNIYFRKSELEYLVFSGKFSTTEGFDKEVEAYLCAITII</sequence>
<protein>
    <recommendedName>
        <fullName evidence="3">Helix-turn-helix domain-containing protein</fullName>
    </recommendedName>
</protein>
<keyword evidence="2" id="KW-1185">Reference proteome</keyword>
<evidence type="ECO:0000313" key="2">
    <source>
        <dbReference type="Proteomes" id="UP000236737"/>
    </source>
</evidence>
<dbReference type="RefSeq" id="WP_103998753.1">
    <property type="nucleotide sequence ID" value="NZ_FNVP01000001.1"/>
</dbReference>